<feature type="domain" description="Putative plant transposon protein" evidence="1">
    <location>
        <begin position="2"/>
        <end position="76"/>
    </location>
</feature>
<evidence type="ECO:0000313" key="2">
    <source>
        <dbReference type="EMBL" id="KOM55973.1"/>
    </source>
</evidence>
<evidence type="ECO:0000259" key="1">
    <source>
        <dbReference type="Pfam" id="PF20167"/>
    </source>
</evidence>
<dbReference type="Proteomes" id="UP000053144">
    <property type="component" value="Chromosome 10"/>
</dbReference>
<dbReference type="Gramene" id="KOM55973">
    <property type="protein sequence ID" value="KOM55973"/>
    <property type="gene ID" value="LR48_Vigan10g186500"/>
</dbReference>
<dbReference type="OMA" id="WTRSTLM"/>
<proteinExistence type="predicted"/>
<protein>
    <recommendedName>
        <fullName evidence="1">Putative plant transposon protein domain-containing protein</fullName>
    </recommendedName>
</protein>
<accession>A0A0L9VLY4</accession>
<dbReference type="InterPro" id="IPR046796">
    <property type="entry name" value="Transposase_32_dom"/>
</dbReference>
<gene>
    <name evidence="2" type="ORF">LR48_Vigan10g186500</name>
</gene>
<sequence>MDEDINYAEVEQTLCMPGKRFQRNKNDTPIHIRRTYLTLLAKYWMTFTHANIQPCSHVSDITTNRAIFLLCVLRGTSY</sequence>
<evidence type="ECO:0000313" key="3">
    <source>
        <dbReference type="Proteomes" id="UP000053144"/>
    </source>
</evidence>
<name>A0A0L9VLY4_PHAAN</name>
<organism evidence="2 3">
    <name type="scientific">Phaseolus angularis</name>
    <name type="common">Azuki bean</name>
    <name type="synonym">Vigna angularis</name>
    <dbReference type="NCBI Taxonomy" id="3914"/>
    <lineage>
        <taxon>Eukaryota</taxon>
        <taxon>Viridiplantae</taxon>
        <taxon>Streptophyta</taxon>
        <taxon>Embryophyta</taxon>
        <taxon>Tracheophyta</taxon>
        <taxon>Spermatophyta</taxon>
        <taxon>Magnoliopsida</taxon>
        <taxon>eudicotyledons</taxon>
        <taxon>Gunneridae</taxon>
        <taxon>Pentapetalae</taxon>
        <taxon>rosids</taxon>
        <taxon>fabids</taxon>
        <taxon>Fabales</taxon>
        <taxon>Fabaceae</taxon>
        <taxon>Papilionoideae</taxon>
        <taxon>50 kb inversion clade</taxon>
        <taxon>NPAAA clade</taxon>
        <taxon>indigoferoid/millettioid clade</taxon>
        <taxon>Phaseoleae</taxon>
        <taxon>Vigna</taxon>
    </lineage>
</organism>
<dbReference type="AlphaFoldDB" id="A0A0L9VLY4"/>
<reference evidence="3" key="1">
    <citation type="journal article" date="2015" name="Proc. Natl. Acad. Sci. U.S.A.">
        <title>Genome sequencing of adzuki bean (Vigna angularis) provides insight into high starch and low fat accumulation and domestication.</title>
        <authorList>
            <person name="Yang K."/>
            <person name="Tian Z."/>
            <person name="Chen C."/>
            <person name="Luo L."/>
            <person name="Zhao B."/>
            <person name="Wang Z."/>
            <person name="Yu L."/>
            <person name="Li Y."/>
            <person name="Sun Y."/>
            <person name="Li W."/>
            <person name="Chen Y."/>
            <person name="Li Y."/>
            <person name="Zhang Y."/>
            <person name="Ai D."/>
            <person name="Zhao J."/>
            <person name="Shang C."/>
            <person name="Ma Y."/>
            <person name="Wu B."/>
            <person name="Wang M."/>
            <person name="Gao L."/>
            <person name="Sun D."/>
            <person name="Zhang P."/>
            <person name="Guo F."/>
            <person name="Wang W."/>
            <person name="Li Y."/>
            <person name="Wang J."/>
            <person name="Varshney R.K."/>
            <person name="Wang J."/>
            <person name="Ling H.Q."/>
            <person name="Wan P."/>
        </authorList>
    </citation>
    <scope>NUCLEOTIDE SEQUENCE</scope>
    <source>
        <strain evidence="3">cv. Jingnong 6</strain>
    </source>
</reference>
<dbReference type="EMBL" id="CM003380">
    <property type="protein sequence ID" value="KOM55973.1"/>
    <property type="molecule type" value="Genomic_DNA"/>
</dbReference>
<dbReference type="Pfam" id="PF20167">
    <property type="entry name" value="Transposase_32"/>
    <property type="match status" value="1"/>
</dbReference>